<sequence length="165" mass="18946">MNCKKVHRTWLRSSNDNDSSMDVDFTVATERCLQRAIVQRKGKVALIPQCPWKCLHGNQDGSVDLAEFGFSRHFWHLDLVHMSEWTTFINVDGSVSFRDDYDRFLSTDANGTARTLELEDVDSSTHFNTYLWQDPAWREASIESHEVSGPHCIQSPHCWITENGA</sequence>
<reference evidence="2" key="1">
    <citation type="submission" date="2022-10" db="EMBL/GenBank/DDBJ databases">
        <title>Genome assembly of Pristionchus species.</title>
        <authorList>
            <person name="Yoshida K."/>
            <person name="Sommer R.J."/>
        </authorList>
    </citation>
    <scope>NUCLEOTIDE SEQUENCE [LARGE SCALE GENOMIC DNA]</scope>
    <source>
        <strain evidence="2">RS5460</strain>
    </source>
</reference>
<dbReference type="Proteomes" id="UP001328107">
    <property type="component" value="Unassembled WGS sequence"/>
</dbReference>
<evidence type="ECO:0000313" key="1">
    <source>
        <dbReference type="EMBL" id="GMR51170.1"/>
    </source>
</evidence>
<comment type="caution">
    <text evidence="1">The sequence shown here is derived from an EMBL/GenBank/DDBJ whole genome shotgun (WGS) entry which is preliminary data.</text>
</comment>
<protein>
    <submittedName>
        <fullName evidence="1">Uncharacterized protein</fullName>
    </submittedName>
</protein>
<proteinExistence type="predicted"/>
<evidence type="ECO:0000313" key="2">
    <source>
        <dbReference type="Proteomes" id="UP001328107"/>
    </source>
</evidence>
<keyword evidence="2" id="KW-1185">Reference proteome</keyword>
<gene>
    <name evidence="1" type="ORF">PMAYCL1PPCAC_21365</name>
</gene>
<dbReference type="EMBL" id="BTRK01000005">
    <property type="protein sequence ID" value="GMR51170.1"/>
    <property type="molecule type" value="Genomic_DNA"/>
</dbReference>
<organism evidence="1 2">
    <name type="scientific">Pristionchus mayeri</name>
    <dbReference type="NCBI Taxonomy" id="1317129"/>
    <lineage>
        <taxon>Eukaryota</taxon>
        <taxon>Metazoa</taxon>
        <taxon>Ecdysozoa</taxon>
        <taxon>Nematoda</taxon>
        <taxon>Chromadorea</taxon>
        <taxon>Rhabditida</taxon>
        <taxon>Rhabditina</taxon>
        <taxon>Diplogasteromorpha</taxon>
        <taxon>Diplogasteroidea</taxon>
        <taxon>Neodiplogasteridae</taxon>
        <taxon>Pristionchus</taxon>
    </lineage>
</organism>
<name>A0AAN5CVB4_9BILA</name>
<accession>A0AAN5CVB4</accession>
<dbReference type="AlphaFoldDB" id="A0AAN5CVB4"/>